<evidence type="ECO:0000256" key="1">
    <source>
        <dbReference type="ARBA" id="ARBA00004141"/>
    </source>
</evidence>
<feature type="transmembrane region" description="Helical" evidence="5">
    <location>
        <begin position="72"/>
        <end position="88"/>
    </location>
</feature>
<comment type="subcellular location">
    <subcellularLocation>
        <location evidence="1">Membrane</location>
        <topology evidence="1">Multi-pass membrane protein</topology>
    </subcellularLocation>
</comment>
<feature type="transmembrane region" description="Helical" evidence="5">
    <location>
        <begin position="188"/>
        <end position="209"/>
    </location>
</feature>
<evidence type="ECO:0000256" key="4">
    <source>
        <dbReference type="ARBA" id="ARBA00023136"/>
    </source>
</evidence>
<dbReference type="Proteomes" id="UP000295310">
    <property type="component" value="Unassembled WGS sequence"/>
</dbReference>
<dbReference type="OrthoDB" id="2417400at2"/>
<feature type="domain" description="Cytochrome c assembly protein" evidence="6">
    <location>
        <begin position="70"/>
        <end position="269"/>
    </location>
</feature>
<keyword evidence="4 5" id="KW-0472">Membrane</keyword>
<evidence type="ECO:0000313" key="7">
    <source>
        <dbReference type="EMBL" id="TDL96667.1"/>
    </source>
</evidence>
<dbReference type="EMBL" id="SCWA01000012">
    <property type="protein sequence ID" value="TDL96667.1"/>
    <property type="molecule type" value="Genomic_DNA"/>
</dbReference>
<dbReference type="InterPro" id="IPR045062">
    <property type="entry name" value="Cyt_c_biogenesis_CcsA/CcmC"/>
</dbReference>
<dbReference type="AlphaFoldDB" id="A0A4R6BCX0"/>
<dbReference type="GO" id="GO:0017004">
    <property type="term" value="P:cytochrome complex assembly"/>
    <property type="evidence" value="ECO:0007669"/>
    <property type="project" value="InterPro"/>
</dbReference>
<organism evidence="7 8">
    <name type="scientific">Macrococcus brunensis</name>
    <dbReference type="NCBI Taxonomy" id="198483"/>
    <lineage>
        <taxon>Bacteria</taxon>
        <taxon>Bacillati</taxon>
        <taxon>Bacillota</taxon>
        <taxon>Bacilli</taxon>
        <taxon>Bacillales</taxon>
        <taxon>Staphylococcaceae</taxon>
        <taxon>Macrococcus</taxon>
    </lineage>
</organism>
<evidence type="ECO:0000313" key="8">
    <source>
        <dbReference type="Proteomes" id="UP000295310"/>
    </source>
</evidence>
<keyword evidence="8" id="KW-1185">Reference proteome</keyword>
<sequence>MSELLTVRINEAILFNYMMSIACYFIDFIDKNNRIKKIGFTLLIIVLVLQTLMIGQFYLTAGRFPVQTITEGFYFFTWLIIIASIVMSETTRTEFLGFMMNLIGFIFMAIHTFQPVEYQSNTTVSHMMNELLMVHVTLAIAAYVTFLIAAIQAGLYLYQMRNLKNKKFTQKFFRMSDLASISRSVNHFSIIGFILLFISLVLGIQWGLILIGPSIWLDSKVVGSALVLLIYGIYIYFFTNKKMKLNRLMEINIMFFLICMVNYLIISRYSEFHQLIN</sequence>
<gene>
    <name evidence="7" type="ORF">ERX27_07375</name>
</gene>
<feature type="transmembrane region" description="Helical" evidence="5">
    <location>
        <begin position="251"/>
        <end position="270"/>
    </location>
</feature>
<keyword evidence="3 5" id="KW-1133">Transmembrane helix</keyword>
<dbReference type="PANTHER" id="PTHR30071:SF15">
    <property type="entry name" value="PROTEIN HEMX"/>
    <property type="match status" value="1"/>
</dbReference>
<protein>
    <submittedName>
        <fullName evidence="7">Cytochrome C assembly protein</fullName>
    </submittedName>
</protein>
<comment type="caution">
    <text evidence="7">The sequence shown here is derived from an EMBL/GenBank/DDBJ whole genome shotgun (WGS) entry which is preliminary data.</text>
</comment>
<accession>A0A4R6BCX0</accession>
<evidence type="ECO:0000259" key="6">
    <source>
        <dbReference type="Pfam" id="PF01578"/>
    </source>
</evidence>
<dbReference type="Pfam" id="PF01578">
    <property type="entry name" value="Cytochrom_C_asm"/>
    <property type="match status" value="1"/>
</dbReference>
<dbReference type="RefSeq" id="WP_133432195.1">
    <property type="nucleotide sequence ID" value="NZ_CP092172.1"/>
</dbReference>
<dbReference type="InterPro" id="IPR002541">
    <property type="entry name" value="Cyt_c_assembly"/>
</dbReference>
<feature type="transmembrane region" description="Helical" evidence="5">
    <location>
        <begin position="221"/>
        <end position="239"/>
    </location>
</feature>
<keyword evidence="2 5" id="KW-0812">Transmembrane</keyword>
<evidence type="ECO:0000256" key="3">
    <source>
        <dbReference type="ARBA" id="ARBA00022989"/>
    </source>
</evidence>
<feature type="transmembrane region" description="Helical" evidence="5">
    <location>
        <begin position="133"/>
        <end position="158"/>
    </location>
</feature>
<dbReference type="GO" id="GO:0005886">
    <property type="term" value="C:plasma membrane"/>
    <property type="evidence" value="ECO:0007669"/>
    <property type="project" value="TreeGrafter"/>
</dbReference>
<feature type="transmembrane region" description="Helical" evidence="5">
    <location>
        <begin position="12"/>
        <end position="29"/>
    </location>
</feature>
<feature type="transmembrane region" description="Helical" evidence="5">
    <location>
        <begin position="41"/>
        <end position="60"/>
    </location>
</feature>
<reference evidence="7 8" key="1">
    <citation type="submission" date="2019-01" db="EMBL/GenBank/DDBJ databases">
        <title>Draft genome sequences of the type strains of six Macrococcus species.</title>
        <authorList>
            <person name="Mazhar S."/>
            <person name="Altermann E."/>
            <person name="Hill C."/>
            <person name="Mcauliffe O."/>
        </authorList>
    </citation>
    <scope>NUCLEOTIDE SEQUENCE [LARGE SCALE GENOMIC DNA]</scope>
    <source>
        <strain evidence="7 8">CCM4811</strain>
    </source>
</reference>
<evidence type="ECO:0000256" key="5">
    <source>
        <dbReference type="SAM" id="Phobius"/>
    </source>
</evidence>
<dbReference type="PANTHER" id="PTHR30071">
    <property type="entry name" value="HEME EXPORTER PROTEIN C"/>
    <property type="match status" value="1"/>
</dbReference>
<name>A0A4R6BCX0_9STAP</name>
<proteinExistence type="predicted"/>
<feature type="transmembrane region" description="Helical" evidence="5">
    <location>
        <begin position="95"/>
        <end position="113"/>
    </location>
</feature>
<dbReference type="GO" id="GO:0020037">
    <property type="term" value="F:heme binding"/>
    <property type="evidence" value="ECO:0007669"/>
    <property type="project" value="InterPro"/>
</dbReference>
<evidence type="ECO:0000256" key="2">
    <source>
        <dbReference type="ARBA" id="ARBA00022692"/>
    </source>
</evidence>